<dbReference type="InterPro" id="IPR029058">
    <property type="entry name" value="AB_hydrolase_fold"/>
</dbReference>
<dbReference type="Proteomes" id="UP000789524">
    <property type="component" value="Unassembled WGS sequence"/>
</dbReference>
<dbReference type="AlphaFoldDB" id="A0A8J2W0D4"/>
<keyword evidence="4" id="KW-1185">Reference proteome</keyword>
<dbReference type="Gene3D" id="3.40.50.1820">
    <property type="entry name" value="alpha/beta hydrolase"/>
    <property type="match status" value="2"/>
</dbReference>
<sequence length="438" mass="49559">MRPTIFFTFIVVATVLQSDIILGKHDLLIEEDARLDFMGLATKYGHPATRHEVTTDDGYILTLFHIPGRSKLPVLLMHGFLDTADIFLLRGNDSMGIALANAGYDLWFGNCRGSRYSRRHRDLDPNRDSSYWSFTFHEMGYYDLPALIDRVLNETGAPSLTTIGHSQGTTIFFVLGSTRPEYNSKINVFIALAPVVYLQHLPLPFQTILNSLPVIYKILASANIQISKSRLFRRYDFGNDKNMLMYNSTSPPLYQLRRVTMPVALIVARNDPISTLSNVDLLKHQLPNVADYVVIPWSIFSSACAVVLLTLLVSSAATDLYVDKSRLDNDSEYKVGTAFSKVDNENTIYPVAEYEDLGRAGEDPRNSLNEKMMQYTERLTDDEDRRPSPKVEAKYSSWSELAGLKDVGIKKWVTALSNNVSSKLLPKNRRQLKWRKGN</sequence>
<proteinExistence type="predicted"/>
<evidence type="ECO:0000256" key="1">
    <source>
        <dbReference type="SAM" id="SignalP"/>
    </source>
</evidence>
<organism evidence="3 4">
    <name type="scientific">Danaus chrysippus</name>
    <name type="common">African queen</name>
    <dbReference type="NCBI Taxonomy" id="151541"/>
    <lineage>
        <taxon>Eukaryota</taxon>
        <taxon>Metazoa</taxon>
        <taxon>Ecdysozoa</taxon>
        <taxon>Arthropoda</taxon>
        <taxon>Hexapoda</taxon>
        <taxon>Insecta</taxon>
        <taxon>Pterygota</taxon>
        <taxon>Neoptera</taxon>
        <taxon>Endopterygota</taxon>
        <taxon>Lepidoptera</taxon>
        <taxon>Glossata</taxon>
        <taxon>Ditrysia</taxon>
        <taxon>Papilionoidea</taxon>
        <taxon>Nymphalidae</taxon>
        <taxon>Danainae</taxon>
        <taxon>Danaini</taxon>
        <taxon>Danaina</taxon>
        <taxon>Danaus</taxon>
        <taxon>Anosia</taxon>
    </lineage>
</organism>
<name>A0A8J2W0D4_9NEOP</name>
<dbReference type="EMBL" id="CAKASE010000047">
    <property type="protein sequence ID" value="CAG9562210.1"/>
    <property type="molecule type" value="Genomic_DNA"/>
</dbReference>
<dbReference type="Pfam" id="PF04083">
    <property type="entry name" value="Abhydro_lipase"/>
    <property type="match status" value="1"/>
</dbReference>
<feature type="signal peptide" evidence="1">
    <location>
        <begin position="1"/>
        <end position="18"/>
    </location>
</feature>
<dbReference type="PANTHER" id="PTHR11005">
    <property type="entry name" value="LYSOSOMAL ACID LIPASE-RELATED"/>
    <property type="match status" value="1"/>
</dbReference>
<feature type="domain" description="Partial AB-hydrolase lipase" evidence="2">
    <location>
        <begin position="40"/>
        <end position="90"/>
    </location>
</feature>
<dbReference type="OrthoDB" id="9974421at2759"/>
<dbReference type="SUPFAM" id="SSF53474">
    <property type="entry name" value="alpha/beta-Hydrolases"/>
    <property type="match status" value="1"/>
</dbReference>
<evidence type="ECO:0000259" key="2">
    <source>
        <dbReference type="Pfam" id="PF04083"/>
    </source>
</evidence>
<evidence type="ECO:0000313" key="3">
    <source>
        <dbReference type="EMBL" id="CAG9562210.1"/>
    </source>
</evidence>
<keyword evidence="1" id="KW-0732">Signal</keyword>
<dbReference type="InterPro" id="IPR006693">
    <property type="entry name" value="AB_hydrolase_lipase"/>
</dbReference>
<gene>
    <name evidence="3" type="ORF">DCHRY22_LOCUS3579</name>
</gene>
<comment type="caution">
    <text evidence="3">The sequence shown here is derived from an EMBL/GenBank/DDBJ whole genome shotgun (WGS) entry which is preliminary data.</text>
</comment>
<reference evidence="3" key="1">
    <citation type="submission" date="2021-09" db="EMBL/GenBank/DDBJ databases">
        <authorList>
            <person name="Martin H S."/>
        </authorList>
    </citation>
    <scope>NUCLEOTIDE SEQUENCE</scope>
</reference>
<evidence type="ECO:0000313" key="4">
    <source>
        <dbReference type="Proteomes" id="UP000789524"/>
    </source>
</evidence>
<protein>
    <submittedName>
        <fullName evidence="3">(African queen) hypothetical protein</fullName>
    </submittedName>
</protein>
<feature type="chain" id="PRO_5035179674" evidence="1">
    <location>
        <begin position="19"/>
        <end position="438"/>
    </location>
</feature>
<dbReference type="GO" id="GO:0006629">
    <property type="term" value="P:lipid metabolic process"/>
    <property type="evidence" value="ECO:0007669"/>
    <property type="project" value="InterPro"/>
</dbReference>
<accession>A0A8J2W0D4</accession>